<protein>
    <recommendedName>
        <fullName evidence="3">DinB superfamily protein</fullName>
    </recommendedName>
</protein>
<keyword evidence="2" id="KW-1185">Reference proteome</keyword>
<dbReference type="InterPro" id="IPR034660">
    <property type="entry name" value="DinB/YfiT-like"/>
</dbReference>
<dbReference type="EMBL" id="FMHW01000002">
    <property type="protein sequence ID" value="SCL37491.1"/>
    <property type="molecule type" value="Genomic_DNA"/>
</dbReference>
<organism evidence="1 2">
    <name type="scientific">Micromonospora pallida</name>
    <dbReference type="NCBI Taxonomy" id="145854"/>
    <lineage>
        <taxon>Bacteria</taxon>
        <taxon>Bacillati</taxon>
        <taxon>Actinomycetota</taxon>
        <taxon>Actinomycetes</taxon>
        <taxon>Micromonosporales</taxon>
        <taxon>Micromonosporaceae</taxon>
        <taxon>Micromonospora</taxon>
    </lineage>
</organism>
<proteinExistence type="predicted"/>
<dbReference type="InterPro" id="IPR007061">
    <property type="entry name" value="MST-like"/>
</dbReference>
<dbReference type="STRING" id="145854.GA0074692_4686"/>
<reference evidence="2" key="1">
    <citation type="submission" date="2016-06" db="EMBL/GenBank/DDBJ databases">
        <authorList>
            <person name="Varghese N."/>
            <person name="Submissions Spin"/>
        </authorList>
    </citation>
    <scope>NUCLEOTIDE SEQUENCE [LARGE SCALE GENOMIC DNA]</scope>
    <source>
        <strain evidence="2">DSM 43817</strain>
    </source>
</reference>
<name>A0A1C6T6S8_9ACTN</name>
<dbReference type="SUPFAM" id="SSF109854">
    <property type="entry name" value="DinB/YfiT-like putative metalloenzymes"/>
    <property type="match status" value="1"/>
</dbReference>
<gene>
    <name evidence="1" type="ORF">GA0074692_4686</name>
</gene>
<evidence type="ECO:0000313" key="2">
    <source>
        <dbReference type="Proteomes" id="UP000198959"/>
    </source>
</evidence>
<dbReference type="AlphaFoldDB" id="A0A1C6T6S8"/>
<dbReference type="Pfam" id="PF04978">
    <property type="entry name" value="MST"/>
    <property type="match status" value="1"/>
</dbReference>
<dbReference type="Proteomes" id="UP000198959">
    <property type="component" value="Unassembled WGS sequence"/>
</dbReference>
<dbReference type="Gene3D" id="1.20.120.450">
    <property type="entry name" value="dinb family like domain"/>
    <property type="match status" value="1"/>
</dbReference>
<evidence type="ECO:0008006" key="3">
    <source>
        <dbReference type="Google" id="ProtNLM"/>
    </source>
</evidence>
<sequence length="182" mass="19982">MSGRLRVRENQQMDDLVAGSAPTAHHAFLLQSLAWKRSHVLEAIEGLDDEALNRAHVASGWTPLDLVRHLTVDVERYWFQAVMLAEPDAVAFASGDSSGWQVGVPEAYDDVVAAYRDEITRSDRVLASLAPEAKPRWVEGAVGRADLTSVIVHVLVDTATHAGQLDIVREGIDGRQYLVVHP</sequence>
<evidence type="ECO:0000313" key="1">
    <source>
        <dbReference type="EMBL" id="SCL37491.1"/>
    </source>
</evidence>
<accession>A0A1C6T6S8</accession>